<proteinExistence type="predicted"/>
<organism evidence="1">
    <name type="scientific">Arion vulgaris</name>
    <dbReference type="NCBI Taxonomy" id="1028688"/>
    <lineage>
        <taxon>Eukaryota</taxon>
        <taxon>Metazoa</taxon>
        <taxon>Spiralia</taxon>
        <taxon>Lophotrochozoa</taxon>
        <taxon>Mollusca</taxon>
        <taxon>Gastropoda</taxon>
        <taxon>Heterobranchia</taxon>
        <taxon>Euthyneura</taxon>
        <taxon>Panpulmonata</taxon>
        <taxon>Eupulmonata</taxon>
        <taxon>Stylommatophora</taxon>
        <taxon>Helicina</taxon>
        <taxon>Arionoidea</taxon>
        <taxon>Arionidae</taxon>
        <taxon>Arion</taxon>
    </lineage>
</organism>
<evidence type="ECO:0000313" key="1">
    <source>
        <dbReference type="EMBL" id="CEK86990.1"/>
    </source>
</evidence>
<reference evidence="1" key="1">
    <citation type="submission" date="2014-12" db="EMBL/GenBank/DDBJ databases">
        <title>Insight into the proteome of Arion vulgaris.</title>
        <authorList>
            <person name="Aradska J."/>
            <person name="Bulat T."/>
            <person name="Smidak R."/>
            <person name="Sarate P."/>
            <person name="Gangsoo J."/>
            <person name="Sialana F."/>
            <person name="Bilban M."/>
            <person name="Lubec G."/>
        </authorList>
    </citation>
    <scope>NUCLEOTIDE SEQUENCE</scope>
    <source>
        <tissue evidence="1">Skin</tissue>
    </source>
</reference>
<sequence>MIFNCFGIYPSIQCDVVLFLSASYIVEGRKVICGQGCHEQTKFENHWVRLVNVAQGDVLVHLVYSQCNSMSCTCTPV</sequence>
<gene>
    <name evidence="1" type="primary">ORF156708</name>
</gene>
<dbReference type="AlphaFoldDB" id="A0A0B7B4H2"/>
<dbReference type="EMBL" id="HACG01040125">
    <property type="protein sequence ID" value="CEK86990.1"/>
    <property type="molecule type" value="Transcribed_RNA"/>
</dbReference>
<name>A0A0B7B4H2_9EUPU</name>
<feature type="non-terminal residue" evidence="1">
    <location>
        <position position="77"/>
    </location>
</feature>
<accession>A0A0B7B4H2</accession>
<protein>
    <submittedName>
        <fullName evidence="1">Uncharacterized protein</fullName>
    </submittedName>
</protein>